<dbReference type="RefSeq" id="WP_367844768.1">
    <property type="nucleotide sequence ID" value="NZ_JBFOHL010000007.1"/>
</dbReference>
<dbReference type="InterPro" id="IPR015943">
    <property type="entry name" value="WD40/YVTN_repeat-like_dom_sf"/>
</dbReference>
<dbReference type="PANTHER" id="PTHR47197">
    <property type="entry name" value="PROTEIN NIRF"/>
    <property type="match status" value="1"/>
</dbReference>
<dbReference type="PANTHER" id="PTHR47197:SF3">
    <property type="entry name" value="DIHYDRO-HEME D1 DEHYDROGENASE"/>
    <property type="match status" value="1"/>
</dbReference>
<gene>
    <name evidence="2" type="ORF">ABQJ56_09510</name>
</gene>
<feature type="signal peptide" evidence="1">
    <location>
        <begin position="1"/>
        <end position="22"/>
    </location>
</feature>
<proteinExistence type="predicted"/>
<dbReference type="InterPro" id="IPR051200">
    <property type="entry name" value="Host-pathogen_enzymatic-act"/>
</dbReference>
<protein>
    <submittedName>
        <fullName evidence="2">YncE family protein</fullName>
    </submittedName>
</protein>
<keyword evidence="3" id="KW-1185">Reference proteome</keyword>
<comment type="caution">
    <text evidence="2">The sequence shown here is derived from an EMBL/GenBank/DDBJ whole genome shotgun (WGS) entry which is preliminary data.</text>
</comment>
<dbReference type="SUPFAM" id="SSF51004">
    <property type="entry name" value="C-terminal (heme d1) domain of cytochrome cd1-nitrite reductase"/>
    <property type="match status" value="1"/>
</dbReference>
<dbReference type="Proteomes" id="UP001556170">
    <property type="component" value="Unassembled WGS sequence"/>
</dbReference>
<name>A0ABV3QQX7_9GAMM</name>
<feature type="chain" id="PRO_5045768299" evidence="1">
    <location>
        <begin position="23"/>
        <end position="331"/>
    </location>
</feature>
<dbReference type="EMBL" id="JBFOHL010000007">
    <property type="protein sequence ID" value="MEW9624469.1"/>
    <property type="molecule type" value="Genomic_DNA"/>
</dbReference>
<organism evidence="2 3">
    <name type="scientific">Rhodanobacter geophilus</name>
    <dbReference type="NCBI Taxonomy" id="3162488"/>
    <lineage>
        <taxon>Bacteria</taxon>
        <taxon>Pseudomonadati</taxon>
        <taxon>Pseudomonadota</taxon>
        <taxon>Gammaproteobacteria</taxon>
        <taxon>Lysobacterales</taxon>
        <taxon>Rhodanobacteraceae</taxon>
        <taxon>Rhodanobacter</taxon>
    </lineage>
</organism>
<reference evidence="2 3" key="1">
    <citation type="submission" date="2024-06" db="EMBL/GenBank/DDBJ databases">
        <authorList>
            <person name="Woo H."/>
        </authorList>
    </citation>
    <scope>NUCLEOTIDE SEQUENCE [LARGE SCALE GENOMIC DNA]</scope>
    <source>
        <strain evidence="2 3">S2-g</strain>
    </source>
</reference>
<keyword evidence="1" id="KW-0732">Signal</keyword>
<sequence>MKSLASLLFLAVGSAAAASAFAATPDYAVLQRHPLGGSGGWDYLTIDPAAHHLLIARNDRVMVVDTRDGKLAGEIPGMQHIHGIALVQKLRRGYVSDGAANSVHVIDLDSLKNLRDIPIEGQGPDAIVFDPASGHVLTMNGHSGNASVIDPASDKAIADIALPGRPEFAVSDGHGHVYANLEDKSELARIDTKTDKVDAVWKLAPCDSPSGLAIDTKSRRLFSVCDNRLMVVTDADDGHQVATVAIGNGPDAARFDPATRLVYSSNHDGTLTIVHEDDASHYHVVANVPTQVGARTMALDQATHRIWLVAAAPAPRRAPVKDFTALVVGAR</sequence>
<dbReference type="Gene3D" id="2.130.10.10">
    <property type="entry name" value="YVTN repeat-like/Quinoprotein amine dehydrogenase"/>
    <property type="match status" value="2"/>
</dbReference>
<accession>A0ABV3QQX7</accession>
<evidence type="ECO:0000313" key="3">
    <source>
        <dbReference type="Proteomes" id="UP001556170"/>
    </source>
</evidence>
<evidence type="ECO:0000313" key="2">
    <source>
        <dbReference type="EMBL" id="MEW9624469.1"/>
    </source>
</evidence>
<evidence type="ECO:0000256" key="1">
    <source>
        <dbReference type="SAM" id="SignalP"/>
    </source>
</evidence>
<dbReference type="InterPro" id="IPR011048">
    <property type="entry name" value="Haem_d1_sf"/>
</dbReference>